<dbReference type="AlphaFoldDB" id="A0AA35IVZ7"/>
<dbReference type="InterPro" id="IPR002108">
    <property type="entry name" value="ADF-H"/>
</dbReference>
<dbReference type="GeneID" id="80917159"/>
<dbReference type="PANTHER" id="PTHR11249">
    <property type="entry name" value="GLIAL FACTOR NATURATION FACTOR"/>
    <property type="match status" value="1"/>
</dbReference>
<dbReference type="GO" id="GO:0003779">
    <property type="term" value="F:actin binding"/>
    <property type="evidence" value="ECO:0007669"/>
    <property type="project" value="InterPro"/>
</dbReference>
<dbReference type="EMBL" id="OX365760">
    <property type="protein sequence ID" value="CAI4037948.1"/>
    <property type="molecule type" value="Genomic_DNA"/>
</dbReference>
<dbReference type="Gene3D" id="3.40.20.10">
    <property type="entry name" value="Severin"/>
    <property type="match status" value="1"/>
</dbReference>
<dbReference type="InterPro" id="IPR029006">
    <property type="entry name" value="ADF-H/Gelsolin-like_dom_sf"/>
</dbReference>
<dbReference type="PANTHER" id="PTHR11249:SF2">
    <property type="entry name" value="GLIA MATURATION FACTOR"/>
    <property type="match status" value="1"/>
</dbReference>
<evidence type="ECO:0000313" key="6">
    <source>
        <dbReference type="Proteomes" id="UP001161438"/>
    </source>
</evidence>
<dbReference type="GO" id="GO:0071846">
    <property type="term" value="P:actin filament debranching"/>
    <property type="evidence" value="ECO:0007669"/>
    <property type="project" value="InterPro"/>
</dbReference>
<dbReference type="InterPro" id="IPR011171">
    <property type="entry name" value="GMF"/>
</dbReference>
<reference evidence="5" key="1">
    <citation type="submission" date="2022-10" db="EMBL/GenBank/DDBJ databases">
        <authorList>
            <person name="Byrne P K."/>
        </authorList>
    </citation>
    <scope>NUCLEOTIDE SEQUENCE</scope>
    <source>
        <strain evidence="5">IFO1815</strain>
    </source>
</reference>
<sequence length="149" mass="17025">MSNLYKIGTETKKKIKEFRTSTARTNSIKALSIKIEPKPSCEIIIDEDEQEELDEMEGVDELAEILPDNSPRFLLTAFPITTKDGFKQTPLVLIYWKPMTVVSQEWKMLYAGALEMIRNECGTFKLIEVSSGLEDDSDVEELKEQLENC</sequence>
<dbReference type="GO" id="GO:0034316">
    <property type="term" value="P:negative regulation of Arp2/3 complex-mediated actin nucleation"/>
    <property type="evidence" value="ECO:0007669"/>
    <property type="project" value="TreeGrafter"/>
</dbReference>
<dbReference type="SUPFAM" id="SSF55753">
    <property type="entry name" value="Actin depolymerizing proteins"/>
    <property type="match status" value="1"/>
</dbReference>
<dbReference type="Proteomes" id="UP001161438">
    <property type="component" value="Chromosome 4"/>
</dbReference>
<proteinExistence type="inferred from homology"/>
<dbReference type="SMART" id="SM00102">
    <property type="entry name" value="ADF"/>
    <property type="match status" value="1"/>
</dbReference>
<comment type="similarity">
    <text evidence="1 3">Belongs to the actin-binding proteins ADF family. GMF subfamily.</text>
</comment>
<accession>A0AA35IVZ7</accession>
<keyword evidence="6" id="KW-1185">Reference proteome</keyword>
<dbReference type="GO" id="GO:0071933">
    <property type="term" value="F:Arp2/3 complex binding"/>
    <property type="evidence" value="ECO:0007669"/>
    <property type="project" value="InterPro"/>
</dbReference>
<dbReference type="FunFam" id="3.40.20.10:FF:000063">
    <property type="entry name" value="YDR063W-like protein"/>
    <property type="match status" value="1"/>
</dbReference>
<organism evidence="5 6">
    <name type="scientific">Saccharomyces mikatae IFO 1815</name>
    <dbReference type="NCBI Taxonomy" id="226126"/>
    <lineage>
        <taxon>Eukaryota</taxon>
        <taxon>Fungi</taxon>
        <taxon>Dikarya</taxon>
        <taxon>Ascomycota</taxon>
        <taxon>Saccharomycotina</taxon>
        <taxon>Saccharomycetes</taxon>
        <taxon>Saccharomycetales</taxon>
        <taxon>Saccharomycetaceae</taxon>
        <taxon>Saccharomyces</taxon>
    </lineage>
</organism>
<keyword evidence="2 3" id="KW-0963">Cytoplasm</keyword>
<dbReference type="RefSeq" id="XP_056081063.1">
    <property type="nucleotide sequence ID" value="XM_056226827.1"/>
</dbReference>
<dbReference type="PROSITE" id="PS51263">
    <property type="entry name" value="ADF_H"/>
    <property type="match status" value="1"/>
</dbReference>
<evidence type="ECO:0000259" key="4">
    <source>
        <dbReference type="PROSITE" id="PS51263"/>
    </source>
</evidence>
<evidence type="ECO:0000256" key="3">
    <source>
        <dbReference type="PIRNR" id="PIRNR001788"/>
    </source>
</evidence>
<evidence type="ECO:0000256" key="2">
    <source>
        <dbReference type="ARBA" id="ARBA00022490"/>
    </source>
</evidence>
<feature type="domain" description="ADF-H" evidence="4">
    <location>
        <begin position="3"/>
        <end position="147"/>
    </location>
</feature>
<dbReference type="PIRSF" id="PIRSF001788">
    <property type="entry name" value="GMF-beta"/>
    <property type="match status" value="1"/>
</dbReference>
<dbReference type="GO" id="GO:0005634">
    <property type="term" value="C:nucleus"/>
    <property type="evidence" value="ECO:0007669"/>
    <property type="project" value="UniProtKB-SubCell"/>
</dbReference>
<protein>
    <recommendedName>
        <fullName evidence="4">ADF-H domain-containing protein</fullName>
    </recommendedName>
</protein>
<dbReference type="Pfam" id="PF00241">
    <property type="entry name" value="Cofilin_ADF"/>
    <property type="match status" value="1"/>
</dbReference>
<name>A0AA35IVZ7_SACMI</name>
<evidence type="ECO:0000313" key="5">
    <source>
        <dbReference type="EMBL" id="CAI4037948.1"/>
    </source>
</evidence>
<dbReference type="GO" id="GO:0030479">
    <property type="term" value="C:actin cortical patch"/>
    <property type="evidence" value="ECO:0007669"/>
    <property type="project" value="TreeGrafter"/>
</dbReference>
<comment type="subcellular location">
    <subcellularLocation>
        <location evidence="3">Cytoplasm</location>
    </subcellularLocation>
    <subcellularLocation>
        <location evidence="3">Nucleus</location>
    </subcellularLocation>
</comment>
<evidence type="ECO:0000256" key="1">
    <source>
        <dbReference type="ARBA" id="ARBA00010055"/>
    </source>
</evidence>
<gene>
    <name evidence="5" type="primary">SMKI04G2850</name>
    <name evidence="5" type="ORF">SMKI_04G2850</name>
</gene>
<keyword evidence="3" id="KW-0539">Nucleus</keyword>